<name>A0A8H5FUL2_9AGAR</name>
<evidence type="ECO:0000256" key="7">
    <source>
        <dbReference type="ARBA" id="ARBA00023180"/>
    </source>
</evidence>
<dbReference type="AlphaFoldDB" id="A0A8H5FUL2"/>
<comment type="caution">
    <text evidence="9">The sequence shown here is derived from an EMBL/GenBank/DDBJ whole genome shotgun (WGS) entry which is preliminary data.</text>
</comment>
<dbReference type="InterPro" id="IPR007867">
    <property type="entry name" value="GMC_OxRtase_C"/>
</dbReference>
<gene>
    <name evidence="9" type="ORF">D9758_011756</name>
</gene>
<evidence type="ECO:0000256" key="6">
    <source>
        <dbReference type="ARBA" id="ARBA00023002"/>
    </source>
</evidence>
<dbReference type="PANTHER" id="PTHR11552:SF201">
    <property type="entry name" value="GLUCOSE-METHANOL-CHOLINE OXIDOREDUCTASE N-TERMINAL DOMAIN-CONTAINING PROTEIN"/>
    <property type="match status" value="1"/>
</dbReference>
<keyword evidence="10" id="KW-1185">Reference proteome</keyword>
<dbReference type="InterPro" id="IPR012132">
    <property type="entry name" value="GMC_OxRdtase"/>
</dbReference>
<dbReference type="SUPFAM" id="SSF54373">
    <property type="entry name" value="FAD-linked reductases, C-terminal domain"/>
    <property type="match status" value="1"/>
</dbReference>
<dbReference type="GO" id="GO:0050660">
    <property type="term" value="F:flavin adenine dinucleotide binding"/>
    <property type="evidence" value="ECO:0007669"/>
    <property type="project" value="InterPro"/>
</dbReference>
<feature type="domain" description="Glucose-methanol-choline oxidoreductase N-terminal" evidence="8">
    <location>
        <begin position="155"/>
        <end position="169"/>
    </location>
</feature>
<dbReference type="OrthoDB" id="269227at2759"/>
<organism evidence="9 10">
    <name type="scientific">Tetrapyrgos nigripes</name>
    <dbReference type="NCBI Taxonomy" id="182062"/>
    <lineage>
        <taxon>Eukaryota</taxon>
        <taxon>Fungi</taxon>
        <taxon>Dikarya</taxon>
        <taxon>Basidiomycota</taxon>
        <taxon>Agaricomycotina</taxon>
        <taxon>Agaricomycetes</taxon>
        <taxon>Agaricomycetidae</taxon>
        <taxon>Agaricales</taxon>
        <taxon>Marasmiineae</taxon>
        <taxon>Marasmiaceae</taxon>
        <taxon>Tetrapyrgos</taxon>
    </lineage>
</organism>
<dbReference type="Pfam" id="PF00732">
    <property type="entry name" value="GMC_oxred_N"/>
    <property type="match status" value="1"/>
</dbReference>
<protein>
    <recommendedName>
        <fullName evidence="8">Glucose-methanol-choline oxidoreductase N-terminal domain-containing protein</fullName>
    </recommendedName>
</protein>
<evidence type="ECO:0000256" key="2">
    <source>
        <dbReference type="ARBA" id="ARBA00010790"/>
    </source>
</evidence>
<keyword evidence="5" id="KW-0274">FAD</keyword>
<keyword evidence="6" id="KW-0560">Oxidoreductase</keyword>
<dbReference type="PROSITE" id="PS00624">
    <property type="entry name" value="GMC_OXRED_2"/>
    <property type="match status" value="1"/>
</dbReference>
<dbReference type="Proteomes" id="UP000559256">
    <property type="component" value="Unassembled WGS sequence"/>
</dbReference>
<sequence>MVLGQLLQILQKKRTFLPETDELTGGQDLSAHGYDGPIAVSYGFNVSSFFKDYAIPTVEALGEVINEDNSDETPIGGTFQQLSVFPGTYNRPYSANSYLWPNQDRKNLHVFTDSLISRILWNDAEDDLATANGVEYITANGAEVLNAKNVILSAGALHSPKVLELSGVGDPAILESLSTETSRQIFAKPYTETELDVNVFYALKNDSVTIGSETNAPLIDLVPGQQVLSEEDLQISAQLRANKSDDLSDAQYAALQKFFEDGFAQTEINWSLVQQEDGSVKLDFYATDLHTYSRGYVHPNSSDPTAKVTIDPKYLSAEHDLWYLSRAVAYTRNITSTEPLGSIIDSEVTPGVNYSSPEDLQELLRPNFITM</sequence>
<evidence type="ECO:0000256" key="5">
    <source>
        <dbReference type="ARBA" id="ARBA00022827"/>
    </source>
</evidence>
<keyword evidence="3" id="KW-0285">Flavoprotein</keyword>
<dbReference type="Pfam" id="PF05199">
    <property type="entry name" value="GMC_oxred_C"/>
    <property type="match status" value="1"/>
</dbReference>
<evidence type="ECO:0000256" key="1">
    <source>
        <dbReference type="ARBA" id="ARBA00001974"/>
    </source>
</evidence>
<keyword evidence="7" id="KW-0325">Glycoprotein</keyword>
<proteinExistence type="inferred from homology"/>
<evidence type="ECO:0000256" key="3">
    <source>
        <dbReference type="ARBA" id="ARBA00022630"/>
    </source>
</evidence>
<evidence type="ECO:0000256" key="4">
    <source>
        <dbReference type="ARBA" id="ARBA00022729"/>
    </source>
</evidence>
<comment type="similarity">
    <text evidence="2">Belongs to the GMC oxidoreductase family.</text>
</comment>
<keyword evidence="4" id="KW-0732">Signal</keyword>
<dbReference type="GO" id="GO:0016614">
    <property type="term" value="F:oxidoreductase activity, acting on CH-OH group of donors"/>
    <property type="evidence" value="ECO:0007669"/>
    <property type="project" value="InterPro"/>
</dbReference>
<evidence type="ECO:0000313" key="10">
    <source>
        <dbReference type="Proteomes" id="UP000559256"/>
    </source>
</evidence>
<accession>A0A8H5FUL2</accession>
<comment type="cofactor">
    <cofactor evidence="1">
        <name>FAD</name>
        <dbReference type="ChEBI" id="CHEBI:57692"/>
    </cofactor>
</comment>
<evidence type="ECO:0000313" key="9">
    <source>
        <dbReference type="EMBL" id="KAF5349333.1"/>
    </source>
</evidence>
<reference evidence="9 10" key="1">
    <citation type="journal article" date="2020" name="ISME J.">
        <title>Uncovering the hidden diversity of litter-decomposition mechanisms in mushroom-forming fungi.</title>
        <authorList>
            <person name="Floudas D."/>
            <person name="Bentzer J."/>
            <person name="Ahren D."/>
            <person name="Johansson T."/>
            <person name="Persson P."/>
            <person name="Tunlid A."/>
        </authorList>
    </citation>
    <scope>NUCLEOTIDE SEQUENCE [LARGE SCALE GENOMIC DNA]</scope>
    <source>
        <strain evidence="9 10">CBS 291.85</strain>
    </source>
</reference>
<evidence type="ECO:0000259" key="8">
    <source>
        <dbReference type="PROSITE" id="PS00624"/>
    </source>
</evidence>
<dbReference type="SUPFAM" id="SSF51905">
    <property type="entry name" value="FAD/NAD(P)-binding domain"/>
    <property type="match status" value="1"/>
</dbReference>
<dbReference type="Gene3D" id="3.30.560.10">
    <property type="entry name" value="Glucose Oxidase, domain 3"/>
    <property type="match status" value="1"/>
</dbReference>
<dbReference type="Gene3D" id="3.50.50.60">
    <property type="entry name" value="FAD/NAD(P)-binding domain"/>
    <property type="match status" value="1"/>
</dbReference>
<dbReference type="PANTHER" id="PTHR11552">
    <property type="entry name" value="GLUCOSE-METHANOL-CHOLINE GMC OXIDOREDUCTASE"/>
    <property type="match status" value="1"/>
</dbReference>
<dbReference type="InterPro" id="IPR036188">
    <property type="entry name" value="FAD/NAD-bd_sf"/>
</dbReference>
<dbReference type="InterPro" id="IPR000172">
    <property type="entry name" value="GMC_OxRdtase_N"/>
</dbReference>
<dbReference type="EMBL" id="JAACJM010000082">
    <property type="protein sequence ID" value="KAF5349333.1"/>
    <property type="molecule type" value="Genomic_DNA"/>
</dbReference>